<sequence length="473" mass="55882">MKKITLLFLSLLVFSSGLLYATDEITFKLEKKQKLIGTFSGDINQEFSVHMIIFKDKNKDDYRIKPFFIDQNQQIKALDEVSFMEEPTIVSYHFEQESSNLSLLVSAEGEDENELHIIDINTQNNFQKRSKQPFKNSYLIVRLTDKSILINREDDNPELKLVTIKNSDTSSEVNYNFEGENLEDFETIFDKKPEVINTKEFVENGSVNESKLYFSNNKLVFDYTSEDIYKTLQLNPDKKEEPHFQNIEISGFDKVKDVNSYIYKDKSFLFINDKEDISLQSYDVNTGSKLMDNSLRKSLQNTIDKDILDDFIKDSSRNRNGLTGTVNTTEDKKMLVTIDYVDTRTYNYNYNWWFHHWFIHQQMMFQQQMMQQHQQMQMMNYGPNVSSYSDNENIYTKKEHKSIQLLIDTDFSVSTDEAKPERKKIDKEIYIKPLDDNRKIKEATLAFTQNSTRYLYYSKETDSFHIKSENLKE</sequence>
<proteinExistence type="predicted"/>
<comment type="caution">
    <text evidence="2">The sequence shown here is derived from an EMBL/GenBank/DDBJ whole genome shotgun (WGS) entry which is preliminary data.</text>
</comment>
<organism evidence="2 3">
    <name type="scientific">Mesonia maritima</name>
    <dbReference type="NCBI Taxonomy" id="1793873"/>
    <lineage>
        <taxon>Bacteria</taxon>
        <taxon>Pseudomonadati</taxon>
        <taxon>Bacteroidota</taxon>
        <taxon>Flavobacteriia</taxon>
        <taxon>Flavobacteriales</taxon>
        <taxon>Flavobacteriaceae</taxon>
        <taxon>Mesonia</taxon>
    </lineage>
</organism>
<dbReference type="RefSeq" id="WP_309728374.1">
    <property type="nucleotide sequence ID" value="NZ_JAVDQA010000005.1"/>
</dbReference>
<accession>A0ABU1K6I2</accession>
<evidence type="ECO:0000313" key="2">
    <source>
        <dbReference type="EMBL" id="MDR6301222.1"/>
    </source>
</evidence>
<protein>
    <submittedName>
        <fullName evidence="2">Uncharacterized protein</fullName>
    </submittedName>
</protein>
<feature type="chain" id="PRO_5046117385" evidence="1">
    <location>
        <begin position="22"/>
        <end position="473"/>
    </location>
</feature>
<evidence type="ECO:0000256" key="1">
    <source>
        <dbReference type="SAM" id="SignalP"/>
    </source>
</evidence>
<gene>
    <name evidence="2" type="ORF">GGR31_001873</name>
</gene>
<feature type="signal peptide" evidence="1">
    <location>
        <begin position="1"/>
        <end position="21"/>
    </location>
</feature>
<name>A0ABU1K6I2_9FLAO</name>
<dbReference type="Proteomes" id="UP001257659">
    <property type="component" value="Unassembled WGS sequence"/>
</dbReference>
<keyword evidence="1" id="KW-0732">Signal</keyword>
<evidence type="ECO:0000313" key="3">
    <source>
        <dbReference type="Proteomes" id="UP001257659"/>
    </source>
</evidence>
<keyword evidence="3" id="KW-1185">Reference proteome</keyword>
<dbReference type="EMBL" id="JAVDQA010000005">
    <property type="protein sequence ID" value="MDR6301222.1"/>
    <property type="molecule type" value="Genomic_DNA"/>
</dbReference>
<reference evidence="2 3" key="1">
    <citation type="submission" date="2023-07" db="EMBL/GenBank/DDBJ databases">
        <title>Genomic Encyclopedia of Type Strains, Phase IV (KMG-IV): sequencing the most valuable type-strain genomes for metagenomic binning, comparative biology and taxonomic classification.</title>
        <authorList>
            <person name="Goeker M."/>
        </authorList>
    </citation>
    <scope>NUCLEOTIDE SEQUENCE [LARGE SCALE GENOMIC DNA]</scope>
    <source>
        <strain evidence="2 3">DSM 102814</strain>
    </source>
</reference>